<dbReference type="AlphaFoldDB" id="A0A3L6PXI6"/>
<comment type="caution">
    <text evidence="1">The sequence shown here is derived from an EMBL/GenBank/DDBJ whole genome shotgun (WGS) entry which is preliminary data.</text>
</comment>
<reference evidence="2" key="1">
    <citation type="journal article" date="2019" name="Nat. Commun.">
        <title>The genome of broomcorn millet.</title>
        <authorList>
            <person name="Zou C."/>
            <person name="Miki D."/>
            <person name="Li D."/>
            <person name="Tang Q."/>
            <person name="Xiao L."/>
            <person name="Rajput S."/>
            <person name="Deng P."/>
            <person name="Jia W."/>
            <person name="Huang R."/>
            <person name="Zhang M."/>
            <person name="Sun Y."/>
            <person name="Hu J."/>
            <person name="Fu X."/>
            <person name="Schnable P.S."/>
            <person name="Li F."/>
            <person name="Zhang H."/>
            <person name="Feng B."/>
            <person name="Zhu X."/>
            <person name="Liu R."/>
            <person name="Schnable J.C."/>
            <person name="Zhu J.-K."/>
            <person name="Zhang H."/>
        </authorList>
    </citation>
    <scope>NUCLEOTIDE SEQUENCE [LARGE SCALE GENOMIC DNA]</scope>
</reference>
<gene>
    <name evidence="1" type="ORF">C2845_PM16G23000</name>
</gene>
<protein>
    <submittedName>
        <fullName evidence="1">Protein IQ-DOMAIN 32</fullName>
    </submittedName>
</protein>
<dbReference type="EMBL" id="PQIB02000015">
    <property type="protein sequence ID" value="RLM66074.1"/>
    <property type="molecule type" value="Genomic_DNA"/>
</dbReference>
<evidence type="ECO:0000313" key="2">
    <source>
        <dbReference type="Proteomes" id="UP000275267"/>
    </source>
</evidence>
<dbReference type="STRING" id="4540.A0A3L6PXI6"/>
<keyword evidence="2" id="KW-1185">Reference proteome</keyword>
<proteinExistence type="predicted"/>
<evidence type="ECO:0000313" key="1">
    <source>
        <dbReference type="EMBL" id="RLM66074.1"/>
    </source>
</evidence>
<dbReference type="Proteomes" id="UP000275267">
    <property type="component" value="Unassembled WGS sequence"/>
</dbReference>
<accession>A0A3L6PXI6</accession>
<organism evidence="1 2">
    <name type="scientific">Panicum miliaceum</name>
    <name type="common">Proso millet</name>
    <name type="synonym">Broomcorn millet</name>
    <dbReference type="NCBI Taxonomy" id="4540"/>
    <lineage>
        <taxon>Eukaryota</taxon>
        <taxon>Viridiplantae</taxon>
        <taxon>Streptophyta</taxon>
        <taxon>Embryophyta</taxon>
        <taxon>Tracheophyta</taxon>
        <taxon>Spermatophyta</taxon>
        <taxon>Magnoliopsida</taxon>
        <taxon>Liliopsida</taxon>
        <taxon>Poales</taxon>
        <taxon>Poaceae</taxon>
        <taxon>PACMAD clade</taxon>
        <taxon>Panicoideae</taxon>
        <taxon>Panicodae</taxon>
        <taxon>Paniceae</taxon>
        <taxon>Panicinae</taxon>
        <taxon>Panicum</taxon>
        <taxon>Panicum sect. Panicum</taxon>
    </lineage>
</organism>
<name>A0A3L6PXI6_PANMI</name>
<sequence length="153" mass="16288">MARSKNGCLKILVCAGSGSDPSAGSDADADDHPDEVPCCVPPKTELPCRGMRRLSLCVACRALSKVVSFSSWCACFGRSLPNAWGSGGRVCDILARSGFNSDPGAGIKRPIGRFLSDSPAPLSYFVGLNFDFEIVVQSWQVDNCSPFREHDAA</sequence>